<dbReference type="EMBL" id="PYGE01000001">
    <property type="protein sequence ID" value="PSL08263.1"/>
    <property type="molecule type" value="Genomic_DNA"/>
</dbReference>
<keyword evidence="4" id="KW-0378">Hydrolase</keyword>
<protein>
    <submittedName>
        <fullName evidence="11">Zinc carboxypeptidase</fullName>
    </submittedName>
</protein>
<feature type="chain" id="PRO_5015150276" evidence="9">
    <location>
        <begin position="34"/>
        <end position="396"/>
    </location>
</feature>
<feature type="compositionally biased region" description="Basic and acidic residues" evidence="8">
    <location>
        <begin position="34"/>
        <end position="52"/>
    </location>
</feature>
<dbReference type="OrthoDB" id="3347322at2"/>
<evidence type="ECO:0000256" key="9">
    <source>
        <dbReference type="SAM" id="SignalP"/>
    </source>
</evidence>
<dbReference type="Proteomes" id="UP000243528">
    <property type="component" value="Unassembled WGS sequence"/>
</dbReference>
<dbReference type="GO" id="GO:0005615">
    <property type="term" value="C:extracellular space"/>
    <property type="evidence" value="ECO:0007669"/>
    <property type="project" value="TreeGrafter"/>
</dbReference>
<comment type="caution">
    <text evidence="7">Lacks conserved residue(s) required for the propagation of feature annotation.</text>
</comment>
<dbReference type="RefSeq" id="WP_106535342.1">
    <property type="nucleotide sequence ID" value="NZ_ML142897.1"/>
</dbReference>
<keyword evidence="12" id="KW-1185">Reference proteome</keyword>
<evidence type="ECO:0000256" key="7">
    <source>
        <dbReference type="PROSITE-ProRule" id="PRU01379"/>
    </source>
</evidence>
<dbReference type="PANTHER" id="PTHR11705">
    <property type="entry name" value="PROTEASE FAMILY M14 CARBOXYPEPTIDASE A,B"/>
    <property type="match status" value="1"/>
</dbReference>
<comment type="cofactor">
    <cofactor evidence="1">
        <name>Zn(2+)</name>
        <dbReference type="ChEBI" id="CHEBI:29105"/>
    </cofactor>
</comment>
<name>A0A2P8EFM9_9ACTN</name>
<keyword evidence="6" id="KW-0482">Metalloprotease</keyword>
<comment type="similarity">
    <text evidence="2 7">Belongs to the peptidase M14 family.</text>
</comment>
<evidence type="ECO:0000256" key="3">
    <source>
        <dbReference type="ARBA" id="ARBA00022670"/>
    </source>
</evidence>
<feature type="domain" description="Peptidase M14" evidence="10">
    <location>
        <begin position="51"/>
        <end position="396"/>
    </location>
</feature>
<dbReference type="Gene3D" id="3.40.630.10">
    <property type="entry name" value="Zn peptidases"/>
    <property type="match status" value="1"/>
</dbReference>
<evidence type="ECO:0000256" key="8">
    <source>
        <dbReference type="SAM" id="MobiDB-lite"/>
    </source>
</evidence>
<proteinExistence type="inferred from homology"/>
<gene>
    <name evidence="11" type="ORF">CLV30_101234</name>
</gene>
<sequence length="396" mass="43420">MLRSRLSRTLGTVLAAGISGTLAISFAAGPAAAEPDHAHCGSETGDTGRESWTDHAELGRKLDSLEQRSRGTLSVDVVGQSNQGRDIWAARVGEGDDVILAQSEIHGNEKTGTEALLALLRTMSAPTPEAERLRQQVTVVAVPKMNPDASELDRRANDRSWAEVVQDFPQLADAEPAWNYYTGTVQGDEYGERPGFDVNRDFHPDLDYVPQADDFPGSSSEPGWYIHPESQTIRDLYVDLQNEFGTVDVFLDLHHQGPCYAVEGGDDRVTMSVSGKFIDVENHQEWNNGYDLEFSKQVTLAAYDELQQANSPFSNITLYPQDIDLPGTALGSFALNGSGTVLFEVRGQTHSWGAKKRGQLISTVERGLVGIVESVADGSVRQLDPERYDRIPETDR</sequence>
<dbReference type="GO" id="GO:0006508">
    <property type="term" value="P:proteolysis"/>
    <property type="evidence" value="ECO:0007669"/>
    <property type="project" value="UniProtKB-KW"/>
</dbReference>
<dbReference type="PROSITE" id="PS52035">
    <property type="entry name" value="PEPTIDASE_M14"/>
    <property type="match status" value="1"/>
</dbReference>
<dbReference type="GO" id="GO:0008270">
    <property type="term" value="F:zinc ion binding"/>
    <property type="evidence" value="ECO:0007669"/>
    <property type="project" value="InterPro"/>
</dbReference>
<dbReference type="InterPro" id="IPR000834">
    <property type="entry name" value="Peptidase_M14"/>
</dbReference>
<keyword evidence="3" id="KW-0645">Protease</keyword>
<dbReference type="PANTHER" id="PTHR11705:SF143">
    <property type="entry name" value="SLL0236 PROTEIN"/>
    <property type="match status" value="1"/>
</dbReference>
<dbReference type="AlphaFoldDB" id="A0A2P8EFM9"/>
<keyword evidence="9" id="KW-0732">Signal</keyword>
<organism evidence="11 12">
    <name type="scientific">Haloactinopolyspora alba</name>
    <dbReference type="NCBI Taxonomy" id="648780"/>
    <lineage>
        <taxon>Bacteria</taxon>
        <taxon>Bacillati</taxon>
        <taxon>Actinomycetota</taxon>
        <taxon>Actinomycetes</taxon>
        <taxon>Jiangellales</taxon>
        <taxon>Jiangellaceae</taxon>
        <taxon>Haloactinopolyspora</taxon>
    </lineage>
</organism>
<dbReference type="GO" id="GO:0004181">
    <property type="term" value="F:metallocarboxypeptidase activity"/>
    <property type="evidence" value="ECO:0007669"/>
    <property type="project" value="InterPro"/>
</dbReference>
<accession>A0A2P8EFM9</accession>
<evidence type="ECO:0000259" key="10">
    <source>
        <dbReference type="PROSITE" id="PS52035"/>
    </source>
</evidence>
<evidence type="ECO:0000313" key="11">
    <source>
        <dbReference type="EMBL" id="PSL08263.1"/>
    </source>
</evidence>
<evidence type="ECO:0000256" key="6">
    <source>
        <dbReference type="ARBA" id="ARBA00023049"/>
    </source>
</evidence>
<evidence type="ECO:0000256" key="5">
    <source>
        <dbReference type="ARBA" id="ARBA00022833"/>
    </source>
</evidence>
<feature type="signal peptide" evidence="9">
    <location>
        <begin position="1"/>
        <end position="33"/>
    </location>
</feature>
<evidence type="ECO:0000256" key="2">
    <source>
        <dbReference type="ARBA" id="ARBA00005988"/>
    </source>
</evidence>
<evidence type="ECO:0000256" key="4">
    <source>
        <dbReference type="ARBA" id="ARBA00022801"/>
    </source>
</evidence>
<evidence type="ECO:0000313" key="12">
    <source>
        <dbReference type="Proteomes" id="UP000243528"/>
    </source>
</evidence>
<reference evidence="11 12" key="1">
    <citation type="submission" date="2018-03" db="EMBL/GenBank/DDBJ databases">
        <title>Genomic Encyclopedia of Archaeal and Bacterial Type Strains, Phase II (KMG-II): from individual species to whole genera.</title>
        <authorList>
            <person name="Goeker M."/>
        </authorList>
    </citation>
    <scope>NUCLEOTIDE SEQUENCE [LARGE SCALE GENOMIC DNA]</scope>
    <source>
        <strain evidence="11 12">DSM 45211</strain>
    </source>
</reference>
<dbReference type="Pfam" id="PF00246">
    <property type="entry name" value="Peptidase_M14"/>
    <property type="match status" value="1"/>
</dbReference>
<feature type="region of interest" description="Disordered" evidence="8">
    <location>
        <begin position="33"/>
        <end position="52"/>
    </location>
</feature>
<comment type="caution">
    <text evidence="11">The sequence shown here is derived from an EMBL/GenBank/DDBJ whole genome shotgun (WGS) entry which is preliminary data.</text>
</comment>
<dbReference type="SUPFAM" id="SSF53187">
    <property type="entry name" value="Zn-dependent exopeptidases"/>
    <property type="match status" value="1"/>
</dbReference>
<keyword evidence="11" id="KW-0121">Carboxypeptidase</keyword>
<keyword evidence="5" id="KW-0862">Zinc</keyword>
<evidence type="ECO:0000256" key="1">
    <source>
        <dbReference type="ARBA" id="ARBA00001947"/>
    </source>
</evidence>